<dbReference type="EMBL" id="JAJJMB010005871">
    <property type="protein sequence ID" value="KAI3936809.1"/>
    <property type="molecule type" value="Genomic_DNA"/>
</dbReference>
<proteinExistence type="predicted"/>
<evidence type="ECO:0000313" key="2">
    <source>
        <dbReference type="EMBL" id="KAI3936809.1"/>
    </source>
</evidence>
<feature type="transmembrane region" description="Helical" evidence="1">
    <location>
        <begin position="94"/>
        <end position="118"/>
    </location>
</feature>
<name>A0AAD4T4I5_9MAGN</name>
<protein>
    <submittedName>
        <fullName evidence="2">Uncharacterized protein</fullName>
    </submittedName>
</protein>
<reference evidence="2" key="1">
    <citation type="submission" date="2022-04" db="EMBL/GenBank/DDBJ databases">
        <title>A functionally conserved STORR gene fusion in Papaver species that diverged 16.8 million years ago.</title>
        <authorList>
            <person name="Catania T."/>
        </authorList>
    </citation>
    <scope>NUCLEOTIDE SEQUENCE</scope>
    <source>
        <strain evidence="2">S-188037</strain>
    </source>
</reference>
<gene>
    <name evidence="2" type="ORF">MKW98_021671</name>
</gene>
<evidence type="ECO:0000313" key="3">
    <source>
        <dbReference type="Proteomes" id="UP001202328"/>
    </source>
</evidence>
<comment type="caution">
    <text evidence="2">The sequence shown here is derived from an EMBL/GenBank/DDBJ whole genome shotgun (WGS) entry which is preliminary data.</text>
</comment>
<sequence>MKISNKRKSISKISAMGGDSSQDNNRYYYGGRLVDENMIVLRKRIHETKMIERNYEPPSDWMDWEKKYYTSYDASICSVVGVLQAKLMNMKPSVALGTIAIVTLSVPVSTAMIGFHLFQIARTVLSAGVH</sequence>
<keyword evidence="3" id="KW-1185">Reference proteome</keyword>
<keyword evidence="1" id="KW-0812">Transmembrane</keyword>
<keyword evidence="1" id="KW-0472">Membrane</keyword>
<organism evidence="2 3">
    <name type="scientific">Papaver atlanticum</name>
    <dbReference type="NCBI Taxonomy" id="357466"/>
    <lineage>
        <taxon>Eukaryota</taxon>
        <taxon>Viridiplantae</taxon>
        <taxon>Streptophyta</taxon>
        <taxon>Embryophyta</taxon>
        <taxon>Tracheophyta</taxon>
        <taxon>Spermatophyta</taxon>
        <taxon>Magnoliopsida</taxon>
        <taxon>Ranunculales</taxon>
        <taxon>Papaveraceae</taxon>
        <taxon>Papaveroideae</taxon>
        <taxon>Papaver</taxon>
    </lineage>
</organism>
<accession>A0AAD4T4I5</accession>
<evidence type="ECO:0000256" key="1">
    <source>
        <dbReference type="SAM" id="Phobius"/>
    </source>
</evidence>
<dbReference type="AlphaFoldDB" id="A0AAD4T4I5"/>
<keyword evidence="1" id="KW-1133">Transmembrane helix</keyword>
<dbReference type="PANTHER" id="PTHR33782">
    <property type="entry name" value="OS01G0121600 PROTEIN"/>
    <property type="match status" value="1"/>
</dbReference>
<dbReference type="Proteomes" id="UP001202328">
    <property type="component" value="Unassembled WGS sequence"/>
</dbReference>
<dbReference type="PANTHER" id="PTHR33782:SF5">
    <property type="entry name" value="MEDIATOR OF RNA POLYMERASE II TRANSCRIPTION SUBUNIT"/>
    <property type="match status" value="1"/>
</dbReference>